<gene>
    <name evidence="1" type="ORF">IPV69_23560</name>
</gene>
<evidence type="ECO:0000313" key="2">
    <source>
        <dbReference type="Proteomes" id="UP000593765"/>
    </source>
</evidence>
<dbReference type="EMBL" id="CP063458">
    <property type="protein sequence ID" value="QOV89160.1"/>
    <property type="molecule type" value="Genomic_DNA"/>
</dbReference>
<reference evidence="1 2" key="1">
    <citation type="submission" date="2020-10" db="EMBL/GenBank/DDBJ databases">
        <title>Wide distribution of Phycisphaera-like planctomycetes from WD2101 soil group in peatlands and genome analysis of the first cultivated representative.</title>
        <authorList>
            <person name="Dedysh S.N."/>
            <person name="Beletsky A.V."/>
            <person name="Ivanova A."/>
            <person name="Kulichevskaya I.S."/>
            <person name="Suzina N.E."/>
            <person name="Philippov D.A."/>
            <person name="Rakitin A.L."/>
            <person name="Mardanov A.V."/>
            <person name="Ravin N.V."/>
        </authorList>
    </citation>
    <scope>NUCLEOTIDE SEQUENCE [LARGE SCALE GENOMIC DNA]</scope>
    <source>
        <strain evidence="1 2">M1803</strain>
    </source>
</reference>
<dbReference type="RefSeq" id="WP_206292180.1">
    <property type="nucleotide sequence ID" value="NZ_CP063458.1"/>
</dbReference>
<accession>A0A7M2WXC6</accession>
<dbReference type="KEGG" id="hbs:IPV69_23560"/>
<name>A0A7M2WXC6_9BACT</name>
<evidence type="ECO:0000313" key="1">
    <source>
        <dbReference type="EMBL" id="QOV89160.1"/>
    </source>
</evidence>
<dbReference type="AlphaFoldDB" id="A0A7M2WXC6"/>
<proteinExistence type="predicted"/>
<sequence length="85" mass="9433">MNKPEEVTFKAGRVSIVNAGGMVCENEPLVPQKDGSLALSWDYGPEKTGYEVWTIKGGELVINRWNSKAEIETRPMPRRVGTIAK</sequence>
<organism evidence="1 2">
    <name type="scientific">Humisphaera borealis</name>
    <dbReference type="NCBI Taxonomy" id="2807512"/>
    <lineage>
        <taxon>Bacteria</taxon>
        <taxon>Pseudomonadati</taxon>
        <taxon>Planctomycetota</taxon>
        <taxon>Phycisphaerae</taxon>
        <taxon>Tepidisphaerales</taxon>
        <taxon>Tepidisphaeraceae</taxon>
        <taxon>Humisphaera</taxon>
    </lineage>
</organism>
<dbReference type="Proteomes" id="UP000593765">
    <property type="component" value="Chromosome"/>
</dbReference>
<keyword evidence="2" id="KW-1185">Reference proteome</keyword>
<protein>
    <submittedName>
        <fullName evidence="1">Uncharacterized protein</fullName>
    </submittedName>
</protein>